<dbReference type="PROSITE" id="PS50885">
    <property type="entry name" value="HAMP"/>
    <property type="match status" value="1"/>
</dbReference>
<feature type="domain" description="HAMP" evidence="11">
    <location>
        <begin position="74"/>
        <end position="127"/>
    </location>
</feature>
<dbReference type="Proteomes" id="UP000006094">
    <property type="component" value="Chromosome"/>
</dbReference>
<dbReference type="InterPro" id="IPR050736">
    <property type="entry name" value="Sensor_HK_Regulatory"/>
</dbReference>
<reference evidence="12 13" key="1">
    <citation type="journal article" date="2012" name="PLoS ONE">
        <title>The purine-utilizing bacterium Clostridium acidurici 9a: a genome-guided metabolic reconsideration.</title>
        <authorList>
            <person name="Hartwich K."/>
            <person name="Poehlein A."/>
            <person name="Daniel R."/>
        </authorList>
    </citation>
    <scope>NUCLEOTIDE SEQUENCE [LARGE SCALE GENOMIC DNA]</scope>
    <source>
        <strain evidence="13">ATCC 7906 / DSM 604 / BCRC 14475 / CIP 104303 / KCTC 5404 / NCIMB 10678 / 9a</strain>
    </source>
</reference>
<dbReference type="OrthoDB" id="9813151at2"/>
<dbReference type="AlphaFoldDB" id="K0AXZ4"/>
<dbReference type="InterPro" id="IPR003661">
    <property type="entry name" value="HisK_dim/P_dom"/>
</dbReference>
<evidence type="ECO:0000256" key="5">
    <source>
        <dbReference type="ARBA" id="ARBA00022679"/>
    </source>
</evidence>
<dbReference type="Gene3D" id="6.10.340.10">
    <property type="match status" value="1"/>
</dbReference>
<keyword evidence="8 9" id="KW-0472">Membrane</keyword>
<feature type="transmembrane region" description="Helical" evidence="9">
    <location>
        <begin position="12"/>
        <end position="38"/>
    </location>
</feature>
<keyword evidence="6 12" id="KW-0418">Kinase</keyword>
<evidence type="ECO:0000256" key="3">
    <source>
        <dbReference type="ARBA" id="ARBA00012438"/>
    </source>
</evidence>
<dbReference type="RefSeq" id="WP_014966757.1">
    <property type="nucleotide sequence ID" value="NC_018664.1"/>
</dbReference>
<keyword evidence="5 12" id="KW-0808">Transferase</keyword>
<dbReference type="InterPro" id="IPR003594">
    <property type="entry name" value="HATPase_dom"/>
</dbReference>
<feature type="transmembrane region" description="Helical" evidence="9">
    <location>
        <begin position="50"/>
        <end position="72"/>
    </location>
</feature>
<comment type="catalytic activity">
    <reaction evidence="1">
        <text>ATP + protein L-histidine = ADP + protein N-phospho-L-histidine.</text>
        <dbReference type="EC" id="2.7.13.3"/>
    </reaction>
</comment>
<protein>
    <recommendedName>
        <fullName evidence="3">histidine kinase</fullName>
        <ecNumber evidence="3">2.7.13.3</ecNumber>
    </recommendedName>
</protein>
<evidence type="ECO:0000256" key="8">
    <source>
        <dbReference type="ARBA" id="ARBA00023136"/>
    </source>
</evidence>
<dbReference type="FunFam" id="3.30.565.10:FF:000006">
    <property type="entry name" value="Sensor histidine kinase WalK"/>
    <property type="match status" value="1"/>
</dbReference>
<dbReference type="Pfam" id="PF02518">
    <property type="entry name" value="HATPase_c"/>
    <property type="match status" value="1"/>
</dbReference>
<dbReference type="EC" id="2.7.13.3" evidence="3"/>
<dbReference type="SUPFAM" id="SSF55874">
    <property type="entry name" value="ATPase domain of HSP90 chaperone/DNA topoisomerase II/histidine kinase"/>
    <property type="match status" value="1"/>
</dbReference>
<evidence type="ECO:0000313" key="12">
    <source>
        <dbReference type="EMBL" id="AFS77620.1"/>
    </source>
</evidence>
<dbReference type="Pfam" id="PF00512">
    <property type="entry name" value="HisKA"/>
    <property type="match status" value="1"/>
</dbReference>
<dbReference type="CDD" id="cd00082">
    <property type="entry name" value="HisKA"/>
    <property type="match status" value="1"/>
</dbReference>
<dbReference type="SMART" id="SM00304">
    <property type="entry name" value="HAMP"/>
    <property type="match status" value="1"/>
</dbReference>
<evidence type="ECO:0000256" key="7">
    <source>
        <dbReference type="ARBA" id="ARBA00023012"/>
    </source>
</evidence>
<keyword evidence="9" id="KW-0812">Transmembrane</keyword>
<organism evidence="12 13">
    <name type="scientific">Gottschalkia acidurici (strain ATCC 7906 / DSM 604 / BCRC 14475 / CIP 104303 / KCTC 5404 / NCIMB 10678 / 9a)</name>
    <name type="common">Clostridium acidurici</name>
    <dbReference type="NCBI Taxonomy" id="1128398"/>
    <lineage>
        <taxon>Bacteria</taxon>
        <taxon>Bacillati</taxon>
        <taxon>Bacillota</taxon>
        <taxon>Tissierellia</taxon>
        <taxon>Tissierellales</taxon>
        <taxon>Gottschalkiaceae</taxon>
        <taxon>Gottschalkia</taxon>
    </lineage>
</organism>
<evidence type="ECO:0000256" key="4">
    <source>
        <dbReference type="ARBA" id="ARBA00022553"/>
    </source>
</evidence>
<dbReference type="InterPro" id="IPR036890">
    <property type="entry name" value="HATPase_C_sf"/>
</dbReference>
<evidence type="ECO:0000256" key="6">
    <source>
        <dbReference type="ARBA" id="ARBA00022777"/>
    </source>
</evidence>
<gene>
    <name evidence="12" type="ordered locus">Curi_c05450</name>
</gene>
<dbReference type="SMART" id="SM00387">
    <property type="entry name" value="HATPase_c"/>
    <property type="match status" value="1"/>
</dbReference>
<dbReference type="Gene3D" id="1.10.287.130">
    <property type="match status" value="1"/>
</dbReference>
<dbReference type="CDD" id="cd06225">
    <property type="entry name" value="HAMP"/>
    <property type="match status" value="1"/>
</dbReference>
<evidence type="ECO:0000256" key="1">
    <source>
        <dbReference type="ARBA" id="ARBA00000085"/>
    </source>
</evidence>
<dbReference type="Gene3D" id="3.30.565.10">
    <property type="entry name" value="Histidine kinase-like ATPase, C-terminal domain"/>
    <property type="match status" value="1"/>
</dbReference>
<evidence type="ECO:0000259" key="10">
    <source>
        <dbReference type="PROSITE" id="PS50109"/>
    </source>
</evidence>
<keyword evidence="4" id="KW-0597">Phosphoprotein</keyword>
<dbReference type="STRING" id="1128398.Curi_c05450"/>
<dbReference type="PANTHER" id="PTHR43711">
    <property type="entry name" value="TWO-COMPONENT HISTIDINE KINASE"/>
    <property type="match status" value="1"/>
</dbReference>
<dbReference type="InterPro" id="IPR003660">
    <property type="entry name" value="HAMP_dom"/>
</dbReference>
<feature type="domain" description="Histidine kinase" evidence="10">
    <location>
        <begin position="135"/>
        <end position="348"/>
    </location>
</feature>
<dbReference type="KEGG" id="cad:Curi_c05450"/>
<dbReference type="HOGENOM" id="CLU_000445_89_3_9"/>
<dbReference type="PATRIC" id="fig|1128398.3.peg.572"/>
<dbReference type="FunFam" id="1.10.287.130:FF:000001">
    <property type="entry name" value="Two-component sensor histidine kinase"/>
    <property type="match status" value="1"/>
</dbReference>
<dbReference type="PRINTS" id="PR00344">
    <property type="entry name" value="BCTRLSENSOR"/>
</dbReference>
<proteinExistence type="predicted"/>
<comment type="subcellular location">
    <subcellularLocation>
        <location evidence="2">Membrane</location>
    </subcellularLocation>
</comment>
<dbReference type="SUPFAM" id="SSF47384">
    <property type="entry name" value="Homodimeric domain of signal transducing histidine kinase"/>
    <property type="match status" value="1"/>
</dbReference>
<keyword evidence="13" id="KW-1185">Reference proteome</keyword>
<evidence type="ECO:0000313" key="13">
    <source>
        <dbReference type="Proteomes" id="UP000006094"/>
    </source>
</evidence>
<keyword evidence="7" id="KW-0902">Two-component regulatory system</keyword>
<dbReference type="InterPro" id="IPR005467">
    <property type="entry name" value="His_kinase_dom"/>
</dbReference>
<evidence type="ECO:0000256" key="9">
    <source>
        <dbReference type="SAM" id="Phobius"/>
    </source>
</evidence>
<dbReference type="SUPFAM" id="SSF158472">
    <property type="entry name" value="HAMP domain-like"/>
    <property type="match status" value="1"/>
</dbReference>
<dbReference type="PROSITE" id="PS50109">
    <property type="entry name" value="HIS_KIN"/>
    <property type="match status" value="1"/>
</dbReference>
<dbReference type="EMBL" id="CP003326">
    <property type="protein sequence ID" value="AFS77620.1"/>
    <property type="molecule type" value="Genomic_DNA"/>
</dbReference>
<evidence type="ECO:0000259" key="11">
    <source>
        <dbReference type="PROSITE" id="PS50885"/>
    </source>
</evidence>
<dbReference type="InterPro" id="IPR036097">
    <property type="entry name" value="HisK_dim/P_sf"/>
</dbReference>
<dbReference type="Pfam" id="PF00672">
    <property type="entry name" value="HAMP"/>
    <property type="match status" value="1"/>
</dbReference>
<evidence type="ECO:0000256" key="2">
    <source>
        <dbReference type="ARBA" id="ARBA00004370"/>
    </source>
</evidence>
<sequence length="348" mass="39481">MKLFNRLFPDWWLTLIIYVFVLMILASLIMAGVSLMLLKLELFTLGEPNFIAGVIAFTITSILLGTIMTAIVGKRLMSPIILLTKATKEIAKGNFDVSVPEYPVPINFDHLIQDFNKMALELKGIEMLRTDFIANVSHEFKTPIASIKGYATLLQDENISTEERHEYTQMIIDSTNQLSKLSSNILSLSKLENQEIVMDKAPFQLDEQIRQAFLMLEPQWSQKNIRVYPELSPVIYCGNADLMMQIWLNIIGNAIKFTNEFGSIFAELYVQNNDIYIIFSDTGVGMSPEVQEHIFEKFYQGNHNRSTEGNGLGLSLVKRIVDLCYGTIDVQSKPNIGTTFTIILPFKE</sequence>
<dbReference type="GO" id="GO:0016020">
    <property type="term" value="C:membrane"/>
    <property type="evidence" value="ECO:0007669"/>
    <property type="project" value="UniProtKB-SubCell"/>
</dbReference>
<accession>K0AXZ4</accession>
<dbReference type="GO" id="GO:0000155">
    <property type="term" value="F:phosphorelay sensor kinase activity"/>
    <property type="evidence" value="ECO:0007669"/>
    <property type="project" value="InterPro"/>
</dbReference>
<dbReference type="eggNOG" id="COG2205">
    <property type="taxonomic scope" value="Bacteria"/>
</dbReference>
<dbReference type="CDD" id="cd00075">
    <property type="entry name" value="HATPase"/>
    <property type="match status" value="1"/>
</dbReference>
<keyword evidence="9" id="KW-1133">Transmembrane helix</keyword>
<dbReference type="InterPro" id="IPR004358">
    <property type="entry name" value="Sig_transdc_His_kin-like_C"/>
</dbReference>
<dbReference type="SMART" id="SM00388">
    <property type="entry name" value="HisKA"/>
    <property type="match status" value="1"/>
</dbReference>
<name>K0AXZ4_GOTA9</name>
<dbReference type="PANTHER" id="PTHR43711:SF1">
    <property type="entry name" value="HISTIDINE KINASE 1"/>
    <property type="match status" value="1"/>
</dbReference>